<keyword evidence="2" id="KW-1185">Reference proteome</keyword>
<reference evidence="1" key="1">
    <citation type="submission" date="2022-07" db="EMBL/GenBank/DDBJ databases">
        <title>Phylogenomic reconstructions and comparative analyses of Kickxellomycotina fungi.</title>
        <authorList>
            <person name="Reynolds N.K."/>
            <person name="Stajich J.E."/>
            <person name="Barry K."/>
            <person name="Grigoriev I.V."/>
            <person name="Crous P."/>
            <person name="Smith M.E."/>
        </authorList>
    </citation>
    <scope>NUCLEOTIDE SEQUENCE</scope>
    <source>
        <strain evidence="1">CBS 102833</strain>
    </source>
</reference>
<organism evidence="1 2">
    <name type="scientific">Coemansia furcata</name>
    <dbReference type="NCBI Taxonomy" id="417177"/>
    <lineage>
        <taxon>Eukaryota</taxon>
        <taxon>Fungi</taxon>
        <taxon>Fungi incertae sedis</taxon>
        <taxon>Zoopagomycota</taxon>
        <taxon>Kickxellomycotina</taxon>
        <taxon>Kickxellomycetes</taxon>
        <taxon>Kickxellales</taxon>
        <taxon>Kickxellaceae</taxon>
        <taxon>Coemansia</taxon>
    </lineage>
</organism>
<dbReference type="EMBL" id="JANBUP010001692">
    <property type="protein sequence ID" value="KAJ2804105.1"/>
    <property type="molecule type" value="Genomic_DNA"/>
</dbReference>
<protein>
    <submittedName>
        <fullName evidence="1">Uncharacterized protein</fullName>
    </submittedName>
</protein>
<gene>
    <name evidence="1" type="ORF">H4S07_004303</name>
</gene>
<accession>A0ACC1LAG7</accession>
<sequence>MPLNTTSPDSYTTRDRLVVLSLAAVQGAKDWDGIARVLNSSFQPSSRGGARKYTHGDCKNIYQDALNGVSDSGCAGDESGMLYESLYNLKGRRLDEIQERLEHIALVIEEMGAQVDSTDSLLESSTTDDDIHLAMAQPRTSESLNATSREAEASRQTVEIGRSSLESESAARAYSALNSDHTTESGGKLPEVGRDTLIGDEAEFATETGMTTRHNGRTSEPADEGHDHTDAGVHLTVSVTSKPHSPTAASVSSSDNGDSVSSEPDEMMAPTLSLPSRPVDELGLQDGISDSEIETGSVHMDGEAQHDQPTADSQDAKAAASSLDEHQIRNWKKNINTVWRDISGHRLGSMFNGPIKSADAPNYYDVIRHPLDLKTIKNRIRDDEIATTIEFYRDVMHMLMNALMYNAEDTEVYQMTMEIIPDAQACIEQLLQTEAAVNQPKAGGNHITTDDDDTTAALAFVAAAANAASGGDDGRTDGTHHHHEADDSDSSVPTKRRRRVASERVSKHLRS</sequence>
<name>A0ACC1LAG7_9FUNG</name>
<comment type="caution">
    <text evidence="1">The sequence shown here is derived from an EMBL/GenBank/DDBJ whole genome shotgun (WGS) entry which is preliminary data.</text>
</comment>
<dbReference type="Proteomes" id="UP001140096">
    <property type="component" value="Unassembled WGS sequence"/>
</dbReference>
<evidence type="ECO:0000313" key="2">
    <source>
        <dbReference type="Proteomes" id="UP001140096"/>
    </source>
</evidence>
<proteinExistence type="predicted"/>
<evidence type="ECO:0000313" key="1">
    <source>
        <dbReference type="EMBL" id="KAJ2804105.1"/>
    </source>
</evidence>